<dbReference type="AlphaFoldDB" id="A0A7G5IKZ4"/>
<dbReference type="CDD" id="cd05233">
    <property type="entry name" value="SDR_c"/>
    <property type="match status" value="1"/>
</dbReference>
<dbReference type="SUPFAM" id="SSF51735">
    <property type="entry name" value="NAD(P)-binding Rossmann-fold domains"/>
    <property type="match status" value="1"/>
</dbReference>
<dbReference type="PANTHER" id="PTHR43008:SF7">
    <property type="entry name" value="SHORT CHAIN DEHYDROGENASE_REDUCTASE (AFU_ORTHOLOGUE AFUA_2G00830)"/>
    <property type="match status" value="1"/>
</dbReference>
<evidence type="ECO:0000313" key="4">
    <source>
        <dbReference type="Proteomes" id="UP000515292"/>
    </source>
</evidence>
<dbReference type="PRINTS" id="PR00081">
    <property type="entry name" value="GDHRDH"/>
</dbReference>
<dbReference type="PROSITE" id="PS00061">
    <property type="entry name" value="ADH_SHORT"/>
    <property type="match status" value="1"/>
</dbReference>
<evidence type="ECO:0000313" key="3">
    <source>
        <dbReference type="EMBL" id="QMW24036.1"/>
    </source>
</evidence>
<dbReference type="PANTHER" id="PTHR43008">
    <property type="entry name" value="BENZIL REDUCTASE"/>
    <property type="match status" value="1"/>
</dbReference>
<evidence type="ECO:0000256" key="1">
    <source>
        <dbReference type="ARBA" id="ARBA00006484"/>
    </source>
</evidence>
<dbReference type="InterPro" id="IPR020904">
    <property type="entry name" value="Sc_DH/Rdtase_CS"/>
</dbReference>
<dbReference type="Gene3D" id="3.40.50.720">
    <property type="entry name" value="NAD(P)-binding Rossmann-like Domain"/>
    <property type="match status" value="1"/>
</dbReference>
<protein>
    <submittedName>
        <fullName evidence="3">SDR family oxidoreductase</fullName>
    </submittedName>
</protein>
<keyword evidence="4" id="KW-1185">Reference proteome</keyword>
<dbReference type="GO" id="GO:0050664">
    <property type="term" value="F:oxidoreductase activity, acting on NAD(P)H, oxygen as acceptor"/>
    <property type="evidence" value="ECO:0007669"/>
    <property type="project" value="TreeGrafter"/>
</dbReference>
<dbReference type="Pfam" id="PF00106">
    <property type="entry name" value="adh_short"/>
    <property type="match status" value="1"/>
</dbReference>
<gene>
    <name evidence="3" type="ORF">H3309_06115</name>
</gene>
<dbReference type="RefSeq" id="WP_182297859.1">
    <property type="nucleotide sequence ID" value="NZ_CP059851.1"/>
</dbReference>
<comment type="similarity">
    <text evidence="1">Belongs to the short-chain dehydrogenases/reductases (SDR) family.</text>
</comment>
<reference evidence="3 4" key="1">
    <citation type="submission" date="2020-07" db="EMBL/GenBank/DDBJ databases">
        <title>Complete genome sequence for Sandaracinobacter sp. M6.</title>
        <authorList>
            <person name="Tang Y."/>
            <person name="Liu Q."/>
            <person name="Guo Z."/>
            <person name="Lei P."/>
            <person name="Huang B."/>
        </authorList>
    </citation>
    <scope>NUCLEOTIDE SEQUENCE [LARGE SCALE GENOMIC DNA]</scope>
    <source>
        <strain evidence="3 4">M6</strain>
    </source>
</reference>
<proteinExistence type="inferred from homology"/>
<dbReference type="InterPro" id="IPR036291">
    <property type="entry name" value="NAD(P)-bd_dom_sf"/>
</dbReference>
<dbReference type="Proteomes" id="UP000515292">
    <property type="component" value="Chromosome"/>
</dbReference>
<dbReference type="InterPro" id="IPR002347">
    <property type="entry name" value="SDR_fam"/>
</dbReference>
<sequence length="260" mass="27785">MIDYSGQVALVTGGASGIGLALGRALCARGARVVLADIAPELDAVAAGMRAVHADLADPATAERLVADIYATEGRLDLIASNAGVGYRKRLLKADFSDPAIARLFEINSFAAFRFAQAWLPRLESAGQHGRLLITGSENSLSVPDAVRRFWLGLYAASKHSVLILAEWLREELEANGAPLTLHMLLPGGVYTGMTRDGLPADPAQWPPHMGIITPERCADIALAGIDADRFHIPTHPHLADDMRARAESVAQTLDLLALR</sequence>
<evidence type="ECO:0000256" key="2">
    <source>
        <dbReference type="ARBA" id="ARBA00023002"/>
    </source>
</evidence>
<keyword evidence="2" id="KW-0560">Oxidoreductase</keyword>
<dbReference type="KEGG" id="sand:H3309_06115"/>
<dbReference type="EMBL" id="CP059851">
    <property type="protein sequence ID" value="QMW24036.1"/>
    <property type="molecule type" value="Genomic_DNA"/>
</dbReference>
<accession>A0A7G5IKZ4</accession>
<organism evidence="3 4">
    <name type="scientific">Sandaracinobacteroides saxicola</name>
    <dbReference type="NCBI Taxonomy" id="2759707"/>
    <lineage>
        <taxon>Bacteria</taxon>
        <taxon>Pseudomonadati</taxon>
        <taxon>Pseudomonadota</taxon>
        <taxon>Alphaproteobacteria</taxon>
        <taxon>Sphingomonadales</taxon>
        <taxon>Sphingosinicellaceae</taxon>
        <taxon>Sandaracinobacteroides</taxon>
    </lineage>
</organism>
<name>A0A7G5IKZ4_9SPHN</name>